<dbReference type="InterPro" id="IPR038076">
    <property type="entry name" value="MgtE_N_sf"/>
</dbReference>
<dbReference type="InterPro" id="IPR006668">
    <property type="entry name" value="Mg_transptr_MgtE_intracell_dom"/>
</dbReference>
<evidence type="ECO:0000256" key="2">
    <source>
        <dbReference type="SAM" id="Phobius"/>
    </source>
</evidence>
<evidence type="ECO:0000313" key="4">
    <source>
        <dbReference type="EMBL" id="MFE8699077.1"/>
    </source>
</evidence>
<dbReference type="RefSeq" id="WP_389356976.1">
    <property type="nucleotide sequence ID" value="NZ_JBIACK010000001.1"/>
</dbReference>
<dbReference type="SUPFAM" id="SSF158791">
    <property type="entry name" value="MgtE N-terminal domain-like"/>
    <property type="match status" value="1"/>
</dbReference>
<gene>
    <name evidence="4" type="ORF">ACFYKX_00430</name>
</gene>
<sequence length="197" mass="22563">MAKAVEEQEEKKFNKFQWFLFVVVIPILFAVTLALVILSVAGINVFEKTKEYGQNIPFLSAYFEENPSNSIEDWESNMIELEGEIKDREAKILELETELDGKEKQVERVLLEKEQLQLQIDELTAMQEENKRAFKDIIKTYETISAKKAAPIITQMSDEDAVKILTSIKPDNLAAIIENMEPEDAAKYTELLTAENN</sequence>
<feature type="coiled-coil region" evidence="1">
    <location>
        <begin position="71"/>
        <end position="133"/>
    </location>
</feature>
<comment type="caution">
    <text evidence="4">The sequence shown here is derived from an EMBL/GenBank/DDBJ whole genome shotgun (WGS) entry which is preliminary data.</text>
</comment>
<keyword evidence="5" id="KW-1185">Reference proteome</keyword>
<dbReference type="Gene3D" id="1.25.60.10">
    <property type="entry name" value="MgtE N-terminal domain-like"/>
    <property type="match status" value="1"/>
</dbReference>
<evidence type="ECO:0000259" key="3">
    <source>
        <dbReference type="Pfam" id="PF03448"/>
    </source>
</evidence>
<protein>
    <submittedName>
        <fullName evidence="4">MotE family protein</fullName>
    </submittedName>
</protein>
<keyword evidence="2" id="KW-0812">Transmembrane</keyword>
<feature type="transmembrane region" description="Helical" evidence="2">
    <location>
        <begin position="18"/>
        <end position="46"/>
    </location>
</feature>
<organism evidence="4 5">
    <name type="scientific">Cytobacillus spartinae</name>
    <dbReference type="NCBI Taxonomy" id="3299023"/>
    <lineage>
        <taxon>Bacteria</taxon>
        <taxon>Bacillati</taxon>
        <taxon>Bacillota</taxon>
        <taxon>Bacilli</taxon>
        <taxon>Bacillales</taxon>
        <taxon>Bacillaceae</taxon>
        <taxon>Cytobacillus</taxon>
    </lineage>
</organism>
<accession>A0ABW6K8L7</accession>
<dbReference type="Proteomes" id="UP001601059">
    <property type="component" value="Unassembled WGS sequence"/>
</dbReference>
<reference evidence="4 5" key="1">
    <citation type="submission" date="2024-08" db="EMBL/GenBank/DDBJ databases">
        <title>Two novel Cytobacillus novel species.</title>
        <authorList>
            <person name="Liu G."/>
        </authorList>
    </citation>
    <scope>NUCLEOTIDE SEQUENCE [LARGE SCALE GENOMIC DNA]</scope>
    <source>
        <strain evidence="4 5">FJAT-54145</strain>
    </source>
</reference>
<dbReference type="Pfam" id="PF03448">
    <property type="entry name" value="MgtE_N"/>
    <property type="match status" value="1"/>
</dbReference>
<name>A0ABW6K8L7_9BACI</name>
<evidence type="ECO:0000313" key="5">
    <source>
        <dbReference type="Proteomes" id="UP001601059"/>
    </source>
</evidence>
<dbReference type="EMBL" id="JBIACK010000001">
    <property type="protein sequence ID" value="MFE8699077.1"/>
    <property type="molecule type" value="Genomic_DNA"/>
</dbReference>
<keyword evidence="2" id="KW-1133">Transmembrane helix</keyword>
<proteinExistence type="predicted"/>
<keyword evidence="1" id="KW-0175">Coiled coil</keyword>
<dbReference type="SUPFAM" id="SSF90257">
    <property type="entry name" value="Myosin rod fragments"/>
    <property type="match status" value="1"/>
</dbReference>
<evidence type="ECO:0000256" key="1">
    <source>
        <dbReference type="SAM" id="Coils"/>
    </source>
</evidence>
<keyword evidence="2" id="KW-0472">Membrane</keyword>
<feature type="domain" description="Magnesium transporter MgtE intracellular" evidence="3">
    <location>
        <begin position="137"/>
        <end position="195"/>
    </location>
</feature>